<proteinExistence type="predicted"/>
<dbReference type="PANTHER" id="PTHR36849">
    <property type="entry name" value="CYTOPLASMIC PROTEIN-RELATED"/>
    <property type="match status" value="1"/>
</dbReference>
<dbReference type="Pfam" id="PF22752">
    <property type="entry name" value="DUF488-N3i"/>
    <property type="match status" value="1"/>
</dbReference>
<organism evidence="1 2">
    <name type="scientific">Paucilactobacillus vaccinostercus DSM 20634</name>
    <dbReference type="NCBI Taxonomy" id="1423813"/>
    <lineage>
        <taxon>Bacteria</taxon>
        <taxon>Bacillati</taxon>
        <taxon>Bacillota</taxon>
        <taxon>Bacilli</taxon>
        <taxon>Lactobacillales</taxon>
        <taxon>Lactobacillaceae</taxon>
        <taxon>Paucilactobacillus</taxon>
    </lineage>
</organism>
<name>A0A0R2ADJ7_9LACO</name>
<evidence type="ECO:0000313" key="1">
    <source>
        <dbReference type="EMBL" id="KRM61766.1"/>
    </source>
</evidence>
<dbReference type="EMBL" id="AYYY01000021">
    <property type="protein sequence ID" value="KRM61766.1"/>
    <property type="molecule type" value="Genomic_DNA"/>
</dbReference>
<comment type="caution">
    <text evidence="1">The sequence shown here is derived from an EMBL/GenBank/DDBJ whole genome shotgun (WGS) entry which is preliminary data.</text>
</comment>
<evidence type="ECO:0000313" key="2">
    <source>
        <dbReference type="Proteomes" id="UP000051733"/>
    </source>
</evidence>
<dbReference type="Proteomes" id="UP000051733">
    <property type="component" value="Unassembled WGS sequence"/>
</dbReference>
<reference evidence="1 2" key="1">
    <citation type="journal article" date="2015" name="Genome Announc.">
        <title>Expanding the biotechnology potential of lactobacilli through comparative genomics of 213 strains and associated genera.</title>
        <authorList>
            <person name="Sun Z."/>
            <person name="Harris H.M."/>
            <person name="McCann A."/>
            <person name="Guo C."/>
            <person name="Argimon S."/>
            <person name="Zhang W."/>
            <person name="Yang X."/>
            <person name="Jeffery I.B."/>
            <person name="Cooney J.C."/>
            <person name="Kagawa T.F."/>
            <person name="Liu W."/>
            <person name="Song Y."/>
            <person name="Salvetti E."/>
            <person name="Wrobel A."/>
            <person name="Rasinkangas P."/>
            <person name="Parkhill J."/>
            <person name="Rea M.C."/>
            <person name="O'Sullivan O."/>
            <person name="Ritari J."/>
            <person name="Douillard F.P."/>
            <person name="Paul Ross R."/>
            <person name="Yang R."/>
            <person name="Briner A.E."/>
            <person name="Felis G.E."/>
            <person name="de Vos W.M."/>
            <person name="Barrangou R."/>
            <person name="Klaenhammer T.R."/>
            <person name="Caufield P.W."/>
            <person name="Cui Y."/>
            <person name="Zhang H."/>
            <person name="O'Toole P.W."/>
        </authorList>
    </citation>
    <scope>NUCLEOTIDE SEQUENCE [LARGE SCALE GENOMIC DNA]</scope>
    <source>
        <strain evidence="1 2">DSM 20634</strain>
    </source>
</reference>
<dbReference type="AlphaFoldDB" id="A0A0R2ADJ7"/>
<dbReference type="STRING" id="1423813.FC26_GL001333"/>
<dbReference type="PATRIC" id="fig|1423813.3.peg.1357"/>
<accession>A0A0R2ADJ7</accession>
<protein>
    <recommendedName>
        <fullName evidence="3">Uroporphyrin-III c-methyltransferase</fullName>
    </recommendedName>
</protein>
<evidence type="ECO:0008006" key="3">
    <source>
        <dbReference type="Google" id="ProtNLM"/>
    </source>
</evidence>
<gene>
    <name evidence="1" type="ORF">FC26_GL001333</name>
</gene>
<sequence length="124" mass="14352">MKGVSTMTIITARIYDDDQPTGFRILIDRIWPRGIKKTDAKLDLWDKEIAPSTELRKWFGHDPERFSEFKTRFEQELTESGAVTKLAQQIQDDQPENVVLLYAAKDREHNNAVVLLPLLQQALK</sequence>
<dbReference type="PANTHER" id="PTHR36849:SF1">
    <property type="entry name" value="CYTOPLASMIC PROTEIN"/>
    <property type="match status" value="1"/>
</dbReference>
<dbReference type="InterPro" id="IPR052552">
    <property type="entry name" value="YeaO-like"/>
</dbReference>
<keyword evidence="2" id="KW-1185">Reference proteome</keyword>